<keyword evidence="3" id="KW-0479">Metal-binding</keyword>
<gene>
    <name evidence="13" type="ORF">HPB52_018708</name>
</gene>
<dbReference type="Proteomes" id="UP000821837">
    <property type="component" value="Chromosome 8"/>
</dbReference>
<dbReference type="Pfam" id="PF00096">
    <property type="entry name" value="zf-C2H2"/>
    <property type="match status" value="4"/>
</dbReference>
<keyword evidence="8" id="KW-0238">DNA-binding</keyword>
<reference evidence="13" key="1">
    <citation type="journal article" date="2020" name="Cell">
        <title>Large-Scale Comparative Analyses of Tick Genomes Elucidate Their Genetic Diversity and Vector Capacities.</title>
        <authorList>
            <consortium name="Tick Genome and Microbiome Consortium (TIGMIC)"/>
            <person name="Jia N."/>
            <person name="Wang J."/>
            <person name="Shi W."/>
            <person name="Du L."/>
            <person name="Sun Y."/>
            <person name="Zhan W."/>
            <person name="Jiang J.F."/>
            <person name="Wang Q."/>
            <person name="Zhang B."/>
            <person name="Ji P."/>
            <person name="Bell-Sakyi L."/>
            <person name="Cui X.M."/>
            <person name="Yuan T.T."/>
            <person name="Jiang B.G."/>
            <person name="Yang W.F."/>
            <person name="Lam T.T."/>
            <person name="Chang Q.C."/>
            <person name="Ding S.J."/>
            <person name="Wang X.J."/>
            <person name="Zhu J.G."/>
            <person name="Ruan X.D."/>
            <person name="Zhao L."/>
            <person name="Wei J.T."/>
            <person name="Ye R.Z."/>
            <person name="Que T.C."/>
            <person name="Du C.H."/>
            <person name="Zhou Y.H."/>
            <person name="Cheng J.X."/>
            <person name="Dai P.F."/>
            <person name="Guo W.B."/>
            <person name="Han X.H."/>
            <person name="Huang E.J."/>
            <person name="Li L.F."/>
            <person name="Wei W."/>
            <person name="Gao Y.C."/>
            <person name="Liu J.Z."/>
            <person name="Shao H.Z."/>
            <person name="Wang X."/>
            <person name="Wang C.C."/>
            <person name="Yang T.C."/>
            <person name="Huo Q.B."/>
            <person name="Li W."/>
            <person name="Chen H.Y."/>
            <person name="Chen S.E."/>
            <person name="Zhou L.G."/>
            <person name="Ni X.B."/>
            <person name="Tian J.H."/>
            <person name="Sheng Y."/>
            <person name="Liu T."/>
            <person name="Pan Y.S."/>
            <person name="Xia L.Y."/>
            <person name="Li J."/>
            <person name="Zhao F."/>
            <person name="Cao W.C."/>
        </authorList>
    </citation>
    <scope>NUCLEOTIDE SEQUENCE</scope>
    <source>
        <strain evidence="13">Rsan-2018</strain>
    </source>
</reference>
<feature type="domain" description="C2H2-type" evidence="12">
    <location>
        <begin position="68"/>
        <end position="95"/>
    </location>
</feature>
<evidence type="ECO:0000256" key="7">
    <source>
        <dbReference type="ARBA" id="ARBA00023015"/>
    </source>
</evidence>
<proteinExistence type="inferred from homology"/>
<organism evidence="13 14">
    <name type="scientific">Rhipicephalus sanguineus</name>
    <name type="common">Brown dog tick</name>
    <name type="synonym">Ixodes sanguineus</name>
    <dbReference type="NCBI Taxonomy" id="34632"/>
    <lineage>
        <taxon>Eukaryota</taxon>
        <taxon>Metazoa</taxon>
        <taxon>Ecdysozoa</taxon>
        <taxon>Arthropoda</taxon>
        <taxon>Chelicerata</taxon>
        <taxon>Arachnida</taxon>
        <taxon>Acari</taxon>
        <taxon>Parasitiformes</taxon>
        <taxon>Ixodida</taxon>
        <taxon>Ixodoidea</taxon>
        <taxon>Ixodidae</taxon>
        <taxon>Rhipicephalinae</taxon>
        <taxon>Rhipicephalus</taxon>
        <taxon>Rhipicephalus</taxon>
    </lineage>
</organism>
<feature type="domain" description="C2H2-type" evidence="12">
    <location>
        <begin position="96"/>
        <end position="124"/>
    </location>
</feature>
<evidence type="ECO:0000256" key="3">
    <source>
        <dbReference type="ARBA" id="ARBA00022723"/>
    </source>
</evidence>
<dbReference type="PANTHER" id="PTHR24394">
    <property type="entry name" value="ZINC FINGER PROTEIN"/>
    <property type="match status" value="1"/>
</dbReference>
<dbReference type="PROSITE" id="PS00028">
    <property type="entry name" value="ZINC_FINGER_C2H2_1"/>
    <property type="match status" value="5"/>
</dbReference>
<dbReference type="VEuPathDB" id="VectorBase:RSAN_057695"/>
<dbReference type="GO" id="GO:0005634">
    <property type="term" value="C:nucleus"/>
    <property type="evidence" value="ECO:0007669"/>
    <property type="project" value="UniProtKB-SubCell"/>
</dbReference>
<evidence type="ECO:0000259" key="12">
    <source>
        <dbReference type="PROSITE" id="PS50157"/>
    </source>
</evidence>
<keyword evidence="9" id="KW-0804">Transcription</keyword>
<dbReference type="FunFam" id="3.30.160.60:FF:000100">
    <property type="entry name" value="Zinc finger 45-like"/>
    <property type="match status" value="2"/>
</dbReference>
<feature type="domain" description="C2H2-type" evidence="12">
    <location>
        <begin position="126"/>
        <end position="153"/>
    </location>
</feature>
<reference evidence="13" key="2">
    <citation type="submission" date="2021-09" db="EMBL/GenBank/DDBJ databases">
        <authorList>
            <person name="Jia N."/>
            <person name="Wang J."/>
            <person name="Shi W."/>
            <person name="Du L."/>
            <person name="Sun Y."/>
            <person name="Zhan W."/>
            <person name="Jiang J."/>
            <person name="Wang Q."/>
            <person name="Zhang B."/>
            <person name="Ji P."/>
            <person name="Sakyi L.B."/>
            <person name="Cui X."/>
            <person name="Yuan T."/>
            <person name="Jiang B."/>
            <person name="Yang W."/>
            <person name="Lam T.T.-Y."/>
            <person name="Chang Q."/>
            <person name="Ding S."/>
            <person name="Wang X."/>
            <person name="Zhu J."/>
            <person name="Ruan X."/>
            <person name="Zhao L."/>
            <person name="Wei J."/>
            <person name="Que T."/>
            <person name="Du C."/>
            <person name="Cheng J."/>
            <person name="Dai P."/>
            <person name="Han X."/>
            <person name="Huang E."/>
            <person name="Gao Y."/>
            <person name="Liu J."/>
            <person name="Shao H."/>
            <person name="Ye R."/>
            <person name="Li L."/>
            <person name="Wei W."/>
            <person name="Wang X."/>
            <person name="Wang C."/>
            <person name="Huo Q."/>
            <person name="Li W."/>
            <person name="Guo W."/>
            <person name="Chen H."/>
            <person name="Chen S."/>
            <person name="Zhou L."/>
            <person name="Zhou L."/>
            <person name="Ni X."/>
            <person name="Tian J."/>
            <person name="Zhou Y."/>
            <person name="Sheng Y."/>
            <person name="Liu T."/>
            <person name="Pan Y."/>
            <person name="Xia L."/>
            <person name="Li J."/>
            <person name="Zhao F."/>
            <person name="Cao W."/>
        </authorList>
    </citation>
    <scope>NUCLEOTIDE SEQUENCE</scope>
    <source>
        <strain evidence="13">Rsan-2018</strain>
        <tissue evidence="13">Larvae</tissue>
    </source>
</reference>
<dbReference type="PROSITE" id="PS50157">
    <property type="entry name" value="ZINC_FINGER_C2H2_2"/>
    <property type="match status" value="5"/>
</dbReference>
<evidence type="ECO:0000313" key="13">
    <source>
        <dbReference type="EMBL" id="KAH7939880.1"/>
    </source>
</evidence>
<keyword evidence="14" id="KW-1185">Reference proteome</keyword>
<dbReference type="SUPFAM" id="SSF57667">
    <property type="entry name" value="beta-beta-alpha zinc fingers"/>
    <property type="match status" value="2"/>
</dbReference>
<comment type="caution">
    <text evidence="13">The sequence shown here is derived from an EMBL/GenBank/DDBJ whole genome shotgun (WGS) entry which is preliminary data.</text>
</comment>
<keyword evidence="4" id="KW-0677">Repeat</keyword>
<dbReference type="GO" id="GO:0008270">
    <property type="term" value="F:zinc ion binding"/>
    <property type="evidence" value="ECO:0007669"/>
    <property type="project" value="UniProtKB-KW"/>
</dbReference>
<dbReference type="EMBL" id="JABSTV010001254">
    <property type="protein sequence ID" value="KAH7939880.1"/>
    <property type="molecule type" value="Genomic_DNA"/>
</dbReference>
<evidence type="ECO:0000256" key="11">
    <source>
        <dbReference type="PROSITE-ProRule" id="PRU00042"/>
    </source>
</evidence>
<dbReference type="AlphaFoldDB" id="A0A9D4SQS8"/>
<evidence type="ECO:0000256" key="8">
    <source>
        <dbReference type="ARBA" id="ARBA00023125"/>
    </source>
</evidence>
<keyword evidence="5 11" id="KW-0863">Zinc-finger</keyword>
<dbReference type="GO" id="GO:0003677">
    <property type="term" value="F:DNA binding"/>
    <property type="evidence" value="ECO:0007669"/>
    <property type="project" value="UniProtKB-KW"/>
</dbReference>
<comment type="subcellular location">
    <subcellularLocation>
        <location evidence="1">Nucleus</location>
    </subcellularLocation>
</comment>
<evidence type="ECO:0000313" key="14">
    <source>
        <dbReference type="Proteomes" id="UP000821837"/>
    </source>
</evidence>
<comment type="similarity">
    <text evidence="2">Belongs to the krueppel C2H2-type zinc-finger protein family.</text>
</comment>
<evidence type="ECO:0000256" key="9">
    <source>
        <dbReference type="ARBA" id="ARBA00023163"/>
    </source>
</evidence>
<dbReference type="InterPro" id="IPR036236">
    <property type="entry name" value="Znf_C2H2_sf"/>
</dbReference>
<dbReference type="Pfam" id="PF13912">
    <property type="entry name" value="zf-C2H2_6"/>
    <property type="match status" value="1"/>
</dbReference>
<evidence type="ECO:0000256" key="5">
    <source>
        <dbReference type="ARBA" id="ARBA00022771"/>
    </source>
</evidence>
<evidence type="ECO:0000256" key="10">
    <source>
        <dbReference type="ARBA" id="ARBA00023242"/>
    </source>
</evidence>
<evidence type="ECO:0000256" key="2">
    <source>
        <dbReference type="ARBA" id="ARBA00006991"/>
    </source>
</evidence>
<dbReference type="FunFam" id="3.30.160.60:FF:001480">
    <property type="entry name" value="Si:cabz01071911.3"/>
    <property type="match status" value="1"/>
</dbReference>
<feature type="domain" description="C2H2-type" evidence="12">
    <location>
        <begin position="154"/>
        <end position="182"/>
    </location>
</feature>
<dbReference type="InterPro" id="IPR013087">
    <property type="entry name" value="Znf_C2H2_type"/>
</dbReference>
<protein>
    <recommendedName>
        <fullName evidence="12">C2H2-type domain-containing protein</fullName>
    </recommendedName>
</protein>
<keyword evidence="6" id="KW-0862">Zinc</keyword>
<evidence type="ECO:0000256" key="1">
    <source>
        <dbReference type="ARBA" id="ARBA00004123"/>
    </source>
</evidence>
<dbReference type="Gene3D" id="3.30.160.60">
    <property type="entry name" value="Classic Zinc Finger"/>
    <property type="match status" value="4"/>
</dbReference>
<accession>A0A9D4SQS8</accession>
<keyword evidence="7" id="KW-0805">Transcription regulation</keyword>
<evidence type="ECO:0000256" key="6">
    <source>
        <dbReference type="ARBA" id="ARBA00022833"/>
    </source>
</evidence>
<dbReference type="SMART" id="SM00355">
    <property type="entry name" value="ZnF_C2H2"/>
    <property type="match status" value="5"/>
</dbReference>
<dbReference type="PANTHER" id="PTHR24394:SF44">
    <property type="entry name" value="ZINC FINGER PROTEIN 271-LIKE"/>
    <property type="match status" value="1"/>
</dbReference>
<keyword evidence="10" id="KW-0539">Nucleus</keyword>
<evidence type="ECO:0000256" key="4">
    <source>
        <dbReference type="ARBA" id="ARBA00022737"/>
    </source>
</evidence>
<dbReference type="FunFam" id="3.30.160.60:FF:000110">
    <property type="entry name" value="Zinc finger protein-like"/>
    <property type="match status" value="1"/>
</dbReference>
<feature type="domain" description="C2H2-type" evidence="12">
    <location>
        <begin position="20"/>
        <end position="48"/>
    </location>
</feature>
<sequence length="192" mass="22119">MPRREERRRENPATTQCGVFYCDVCGDTFPTAAHLDQHSQTSHKEKREGKHQTNITRHEWTHTGECPFACDICQKAFRRADGLKAHMRTHAAEKPFECSECSQRFYGSSNLRRHKKLAHSEDARKHACPYCDKTYSQKVNLQNHLPTHTGKRLYQCSQCHQSFTQLARVKKHQRKVHMAAPTAARSSPTTSS</sequence>
<name>A0A9D4SQS8_RHISA</name>
<dbReference type="GO" id="GO:0000981">
    <property type="term" value="F:DNA-binding transcription factor activity, RNA polymerase II-specific"/>
    <property type="evidence" value="ECO:0007669"/>
    <property type="project" value="TreeGrafter"/>
</dbReference>